<name>A0A7N0TD89_KALFE</name>
<dbReference type="Gramene" id="Kaladp0033s0198.1.v1.1">
    <property type="protein sequence ID" value="Kaladp0033s0198.1.v1.1.CDS.1"/>
    <property type="gene ID" value="Kaladp0033s0198.v1.1"/>
</dbReference>
<evidence type="ECO:0000313" key="2">
    <source>
        <dbReference type="Proteomes" id="UP000594263"/>
    </source>
</evidence>
<proteinExistence type="predicted"/>
<keyword evidence="2" id="KW-1185">Reference proteome</keyword>
<sequence>MLRSSSTCSLDALPSSKFISTSEASCPSLRSFTLLPMKEQLLSPIKTTKQPCSSDWFLRFRHHEGELLVPSPPESSLELWRWSF</sequence>
<reference evidence="1" key="1">
    <citation type="submission" date="2021-01" db="UniProtKB">
        <authorList>
            <consortium name="EnsemblPlants"/>
        </authorList>
    </citation>
    <scope>IDENTIFICATION</scope>
</reference>
<evidence type="ECO:0000313" key="1">
    <source>
        <dbReference type="EnsemblPlants" id="Kaladp0033s0198.1.v1.1.CDS.1"/>
    </source>
</evidence>
<dbReference type="Proteomes" id="UP000594263">
    <property type="component" value="Unplaced"/>
</dbReference>
<protein>
    <submittedName>
        <fullName evidence="1">Uncharacterized protein</fullName>
    </submittedName>
</protein>
<accession>A0A7N0TD89</accession>
<dbReference type="AlphaFoldDB" id="A0A7N0TD89"/>
<dbReference type="EnsemblPlants" id="Kaladp0033s0198.1.v1.1">
    <property type="protein sequence ID" value="Kaladp0033s0198.1.v1.1.CDS.1"/>
    <property type="gene ID" value="Kaladp0033s0198.v1.1"/>
</dbReference>
<organism evidence="1 2">
    <name type="scientific">Kalanchoe fedtschenkoi</name>
    <name type="common">Lavender scallops</name>
    <name type="synonym">South American air plant</name>
    <dbReference type="NCBI Taxonomy" id="63787"/>
    <lineage>
        <taxon>Eukaryota</taxon>
        <taxon>Viridiplantae</taxon>
        <taxon>Streptophyta</taxon>
        <taxon>Embryophyta</taxon>
        <taxon>Tracheophyta</taxon>
        <taxon>Spermatophyta</taxon>
        <taxon>Magnoliopsida</taxon>
        <taxon>eudicotyledons</taxon>
        <taxon>Gunneridae</taxon>
        <taxon>Pentapetalae</taxon>
        <taxon>Saxifragales</taxon>
        <taxon>Crassulaceae</taxon>
        <taxon>Kalanchoe</taxon>
    </lineage>
</organism>